<evidence type="ECO:0000256" key="3">
    <source>
        <dbReference type="ARBA" id="ARBA00022630"/>
    </source>
</evidence>
<dbReference type="PANTHER" id="PTHR48083:SF1">
    <property type="entry name" value="DEHYDROGENASE, PUTATIVE (AFU_ORTHOLOGUE AFUA_7G06510)-RELATED"/>
    <property type="match status" value="1"/>
</dbReference>
<dbReference type="SUPFAM" id="SSF56645">
    <property type="entry name" value="Acyl-CoA dehydrogenase NM domain-like"/>
    <property type="match status" value="1"/>
</dbReference>
<keyword evidence="5 6" id="KW-0560">Oxidoreductase</keyword>
<proteinExistence type="inferred from homology"/>
<dbReference type="InterPro" id="IPR013786">
    <property type="entry name" value="AcylCoA_DH/ox_N"/>
</dbReference>
<name>A0ABX1JI17_9PSEU</name>
<protein>
    <submittedName>
        <fullName evidence="10">Acyl-CoA dehydrogenase family protein</fullName>
    </submittedName>
</protein>
<evidence type="ECO:0000256" key="2">
    <source>
        <dbReference type="ARBA" id="ARBA00009347"/>
    </source>
</evidence>
<evidence type="ECO:0000313" key="11">
    <source>
        <dbReference type="Proteomes" id="UP000715441"/>
    </source>
</evidence>
<comment type="similarity">
    <text evidence="2 6">Belongs to the acyl-CoA dehydrogenase family.</text>
</comment>
<dbReference type="Pfam" id="PF02770">
    <property type="entry name" value="Acyl-CoA_dh_M"/>
    <property type="match status" value="1"/>
</dbReference>
<dbReference type="InterPro" id="IPR037069">
    <property type="entry name" value="AcylCoA_DH/ox_N_sf"/>
</dbReference>
<evidence type="ECO:0000256" key="4">
    <source>
        <dbReference type="ARBA" id="ARBA00022827"/>
    </source>
</evidence>
<feature type="domain" description="Acyl-CoA dehydrogenase/oxidase N-terminal" evidence="9">
    <location>
        <begin position="28"/>
        <end position="104"/>
    </location>
</feature>
<evidence type="ECO:0000259" key="9">
    <source>
        <dbReference type="Pfam" id="PF02771"/>
    </source>
</evidence>
<dbReference type="InterPro" id="IPR009075">
    <property type="entry name" value="AcylCo_DH/oxidase_C"/>
</dbReference>
<dbReference type="InterPro" id="IPR009100">
    <property type="entry name" value="AcylCoA_DH/oxidase_NM_dom_sf"/>
</dbReference>
<evidence type="ECO:0000256" key="1">
    <source>
        <dbReference type="ARBA" id="ARBA00001974"/>
    </source>
</evidence>
<reference evidence="10 11" key="1">
    <citation type="submission" date="2020-04" db="EMBL/GenBank/DDBJ databases">
        <title>Novel species.</title>
        <authorList>
            <person name="Teo W.F.A."/>
            <person name="Lipun K."/>
            <person name="Srisuk N."/>
            <person name="Duangmal K."/>
        </authorList>
    </citation>
    <scope>NUCLEOTIDE SEQUENCE [LARGE SCALE GENOMIC DNA]</scope>
    <source>
        <strain evidence="10 11">K13G38</strain>
    </source>
</reference>
<feature type="domain" description="Acyl-CoA oxidase/dehydrogenase middle" evidence="8">
    <location>
        <begin position="108"/>
        <end position="179"/>
    </location>
</feature>
<dbReference type="InterPro" id="IPR046373">
    <property type="entry name" value="Acyl-CoA_Oxase/DH_mid-dom_sf"/>
</dbReference>
<comment type="cofactor">
    <cofactor evidence="1 6">
        <name>FAD</name>
        <dbReference type="ChEBI" id="CHEBI:57692"/>
    </cofactor>
</comment>
<dbReference type="Gene3D" id="1.20.140.10">
    <property type="entry name" value="Butyryl-CoA Dehydrogenase, subunit A, domain 3"/>
    <property type="match status" value="1"/>
</dbReference>
<evidence type="ECO:0000313" key="10">
    <source>
        <dbReference type="EMBL" id="NKQ58045.1"/>
    </source>
</evidence>
<dbReference type="EMBL" id="JAAXLS010000047">
    <property type="protein sequence ID" value="NKQ58045.1"/>
    <property type="molecule type" value="Genomic_DNA"/>
</dbReference>
<dbReference type="InterPro" id="IPR036250">
    <property type="entry name" value="AcylCo_DH-like_C"/>
</dbReference>
<comment type="caution">
    <text evidence="10">The sequence shown here is derived from an EMBL/GenBank/DDBJ whole genome shotgun (WGS) entry which is preliminary data.</text>
</comment>
<dbReference type="Pfam" id="PF00441">
    <property type="entry name" value="Acyl-CoA_dh_1"/>
    <property type="match status" value="1"/>
</dbReference>
<dbReference type="Gene3D" id="1.10.540.10">
    <property type="entry name" value="Acyl-CoA dehydrogenase/oxidase, N-terminal domain"/>
    <property type="match status" value="1"/>
</dbReference>
<evidence type="ECO:0000259" key="7">
    <source>
        <dbReference type="Pfam" id="PF00441"/>
    </source>
</evidence>
<keyword evidence="4 6" id="KW-0274">FAD</keyword>
<feature type="domain" description="Acyl-CoA dehydrogenase/oxidase C-terminal" evidence="7">
    <location>
        <begin position="209"/>
        <end position="351"/>
    </location>
</feature>
<keyword evidence="3 6" id="KW-0285">Flavoprotein</keyword>
<organism evidence="10 11">
    <name type="scientific">Amycolatopsis acididurans</name>
    <dbReference type="NCBI Taxonomy" id="2724524"/>
    <lineage>
        <taxon>Bacteria</taxon>
        <taxon>Bacillati</taxon>
        <taxon>Actinomycetota</taxon>
        <taxon>Actinomycetes</taxon>
        <taxon>Pseudonocardiales</taxon>
        <taxon>Pseudonocardiaceae</taxon>
        <taxon>Amycolatopsis</taxon>
    </lineage>
</organism>
<dbReference type="InterPro" id="IPR006091">
    <property type="entry name" value="Acyl-CoA_Oxase/DH_mid-dom"/>
</dbReference>
<dbReference type="PANTHER" id="PTHR48083">
    <property type="entry name" value="MEDIUM-CHAIN SPECIFIC ACYL-COA DEHYDROGENASE, MITOCHONDRIAL-RELATED"/>
    <property type="match status" value="1"/>
</dbReference>
<evidence type="ECO:0000256" key="6">
    <source>
        <dbReference type="RuleBase" id="RU362125"/>
    </source>
</evidence>
<dbReference type="Proteomes" id="UP000715441">
    <property type="component" value="Unassembled WGS sequence"/>
</dbReference>
<dbReference type="InterPro" id="IPR050741">
    <property type="entry name" value="Acyl-CoA_dehydrogenase"/>
</dbReference>
<dbReference type="Pfam" id="PF02771">
    <property type="entry name" value="Acyl-CoA_dh_N"/>
    <property type="match status" value="1"/>
</dbReference>
<evidence type="ECO:0000256" key="5">
    <source>
        <dbReference type="ARBA" id="ARBA00023002"/>
    </source>
</evidence>
<gene>
    <name evidence="10" type="ORF">HFP15_34815</name>
</gene>
<sequence length="361" mass="38040">MNTIAELVLGIGRKYEGLPLDDLTAAESLREDLAAADIAGLSLPEEYGGSGTLAELCQAIEAVGLTGMTAPGLLLSTGVVGRILAEHGTAVQKAALLPGIATGEVRFCFALTEAESGSNPMRMRTTAVREGDDWIIRGEKTYISAVDHATHMLLVTRAADALTLFVVELPAERVTKTPVTVYVPVAERQWTLHFDDLRLPATAVIGEPGQGGKALFTGLNAERLAVAAQSIGLGRWCLAKAVEHARSREVFGVPIGAHQAVQHPLADAHIALESAAAVLWRAAGERDDRGTACTIAKIAACDAGLQAADAALQTFGGSGYTDETQVYQRFAFLRLAKSIPVTRELALNHVATAALGLPRSY</sequence>
<dbReference type="Gene3D" id="2.40.110.10">
    <property type="entry name" value="Butyryl-CoA Dehydrogenase, subunit A, domain 2"/>
    <property type="match status" value="1"/>
</dbReference>
<evidence type="ECO:0000259" key="8">
    <source>
        <dbReference type="Pfam" id="PF02770"/>
    </source>
</evidence>
<keyword evidence="11" id="KW-1185">Reference proteome</keyword>
<dbReference type="CDD" id="cd00567">
    <property type="entry name" value="ACAD"/>
    <property type="match status" value="1"/>
</dbReference>
<dbReference type="SUPFAM" id="SSF47203">
    <property type="entry name" value="Acyl-CoA dehydrogenase C-terminal domain-like"/>
    <property type="match status" value="1"/>
</dbReference>
<accession>A0ABX1JI17</accession>
<dbReference type="RefSeq" id="WP_168521494.1">
    <property type="nucleotide sequence ID" value="NZ_JAAXLS010000047.1"/>
</dbReference>